<feature type="domain" description="AB hydrolase-1" evidence="1">
    <location>
        <begin position="30"/>
        <end position="265"/>
    </location>
</feature>
<keyword evidence="3" id="KW-1185">Reference proteome</keyword>
<dbReference type="InterPro" id="IPR000073">
    <property type="entry name" value="AB_hydrolase_1"/>
</dbReference>
<dbReference type="InterPro" id="IPR050471">
    <property type="entry name" value="AB_hydrolase"/>
</dbReference>
<dbReference type="PANTHER" id="PTHR43433">
    <property type="entry name" value="HYDROLASE, ALPHA/BETA FOLD FAMILY PROTEIN"/>
    <property type="match status" value="1"/>
</dbReference>
<gene>
    <name evidence="2" type="ORF">BDV98DRAFT_599649</name>
</gene>
<keyword evidence="2" id="KW-0378">Hydrolase</keyword>
<protein>
    <submittedName>
        <fullName evidence="2">Alpha/Beta hydrolase protein</fullName>
    </submittedName>
</protein>
<evidence type="ECO:0000313" key="3">
    <source>
        <dbReference type="Proteomes" id="UP000305067"/>
    </source>
</evidence>
<evidence type="ECO:0000259" key="1">
    <source>
        <dbReference type="Pfam" id="PF00561"/>
    </source>
</evidence>
<accession>A0A5C3R3M3</accession>
<dbReference type="GO" id="GO:0016787">
    <property type="term" value="F:hydrolase activity"/>
    <property type="evidence" value="ECO:0007669"/>
    <property type="project" value="UniProtKB-KW"/>
</dbReference>
<dbReference type="Proteomes" id="UP000305067">
    <property type="component" value="Unassembled WGS sequence"/>
</dbReference>
<dbReference type="AlphaFoldDB" id="A0A5C3R3M3"/>
<dbReference type="PANTHER" id="PTHR43433:SF5">
    <property type="entry name" value="AB HYDROLASE-1 DOMAIN-CONTAINING PROTEIN"/>
    <property type="match status" value="1"/>
</dbReference>
<organism evidence="2 3">
    <name type="scientific">Pterulicium gracile</name>
    <dbReference type="NCBI Taxonomy" id="1884261"/>
    <lineage>
        <taxon>Eukaryota</taxon>
        <taxon>Fungi</taxon>
        <taxon>Dikarya</taxon>
        <taxon>Basidiomycota</taxon>
        <taxon>Agaricomycotina</taxon>
        <taxon>Agaricomycetes</taxon>
        <taxon>Agaricomycetidae</taxon>
        <taxon>Agaricales</taxon>
        <taxon>Pleurotineae</taxon>
        <taxon>Pterulaceae</taxon>
        <taxon>Pterulicium</taxon>
    </lineage>
</organism>
<dbReference type="InterPro" id="IPR029058">
    <property type="entry name" value="AB_hydrolase_fold"/>
</dbReference>
<dbReference type="Pfam" id="PF00561">
    <property type="entry name" value="Abhydrolase_1"/>
    <property type="match status" value="1"/>
</dbReference>
<dbReference type="SUPFAM" id="SSF53474">
    <property type="entry name" value="alpha/beta-Hydrolases"/>
    <property type="match status" value="1"/>
</dbReference>
<name>A0A5C3R3M3_9AGAR</name>
<evidence type="ECO:0000313" key="2">
    <source>
        <dbReference type="EMBL" id="TFL07339.1"/>
    </source>
</evidence>
<dbReference type="STRING" id="1884261.A0A5C3R3M3"/>
<reference evidence="2 3" key="1">
    <citation type="journal article" date="2019" name="Nat. Ecol. Evol.">
        <title>Megaphylogeny resolves global patterns of mushroom evolution.</title>
        <authorList>
            <person name="Varga T."/>
            <person name="Krizsan K."/>
            <person name="Foldi C."/>
            <person name="Dima B."/>
            <person name="Sanchez-Garcia M."/>
            <person name="Sanchez-Ramirez S."/>
            <person name="Szollosi G.J."/>
            <person name="Szarkandi J.G."/>
            <person name="Papp V."/>
            <person name="Albert L."/>
            <person name="Andreopoulos W."/>
            <person name="Angelini C."/>
            <person name="Antonin V."/>
            <person name="Barry K.W."/>
            <person name="Bougher N.L."/>
            <person name="Buchanan P."/>
            <person name="Buyck B."/>
            <person name="Bense V."/>
            <person name="Catcheside P."/>
            <person name="Chovatia M."/>
            <person name="Cooper J."/>
            <person name="Damon W."/>
            <person name="Desjardin D."/>
            <person name="Finy P."/>
            <person name="Geml J."/>
            <person name="Haridas S."/>
            <person name="Hughes K."/>
            <person name="Justo A."/>
            <person name="Karasinski D."/>
            <person name="Kautmanova I."/>
            <person name="Kiss B."/>
            <person name="Kocsube S."/>
            <person name="Kotiranta H."/>
            <person name="LaButti K.M."/>
            <person name="Lechner B.E."/>
            <person name="Liimatainen K."/>
            <person name="Lipzen A."/>
            <person name="Lukacs Z."/>
            <person name="Mihaltcheva S."/>
            <person name="Morgado L.N."/>
            <person name="Niskanen T."/>
            <person name="Noordeloos M.E."/>
            <person name="Ohm R.A."/>
            <person name="Ortiz-Santana B."/>
            <person name="Ovrebo C."/>
            <person name="Racz N."/>
            <person name="Riley R."/>
            <person name="Savchenko A."/>
            <person name="Shiryaev A."/>
            <person name="Soop K."/>
            <person name="Spirin V."/>
            <person name="Szebenyi C."/>
            <person name="Tomsovsky M."/>
            <person name="Tulloss R.E."/>
            <person name="Uehling J."/>
            <person name="Grigoriev I.V."/>
            <person name="Vagvolgyi C."/>
            <person name="Papp T."/>
            <person name="Martin F.M."/>
            <person name="Miettinen O."/>
            <person name="Hibbett D.S."/>
            <person name="Nagy L.G."/>
        </authorList>
    </citation>
    <scope>NUCLEOTIDE SEQUENCE [LARGE SCALE GENOMIC DNA]</scope>
    <source>
        <strain evidence="2 3">CBS 309.79</strain>
    </source>
</reference>
<dbReference type="OrthoDB" id="8119704at2759"/>
<dbReference type="EMBL" id="ML178814">
    <property type="protein sequence ID" value="TFL07339.1"/>
    <property type="molecule type" value="Genomic_DNA"/>
</dbReference>
<sequence>MEPIRYSTVQLPDGARLAYQLFGAETSGLPLVLICGTSGIRSDWNRLSRIISKTRPVLVYDHRGIGDSSYSALDGNDSISVESMARDLLFLLASLPYRDWAVLGFALGGIIAQQLALLPHQSHKRTSLPFRISHLMLIGTKATVLTSSRHGLPLPAQRDRQPTEEERHGLVRNMIVAQYDPRWVRSHETFIEQKVMAMIKGRPRPVHTIMKQRIASMNFDFGNTLAMISSTTSVLVVHGRLDQVIPFDSASETLARIPRAQFVQVGTGVGQLPSLDFGHLFHDYFTAETWVGVIDAFTRSRN</sequence>
<proteinExistence type="predicted"/>
<dbReference type="Gene3D" id="3.40.50.1820">
    <property type="entry name" value="alpha/beta hydrolase"/>
    <property type="match status" value="1"/>
</dbReference>